<dbReference type="InterPro" id="IPR032808">
    <property type="entry name" value="DoxX"/>
</dbReference>
<sequence>MIIKLLARPLLAAPFIAEGIDAVRNPKKHAERFATLEKPLTQLGLPPALSSDTEMLARVLGGVSAVAGLCLATGRKPRTAALTLAAINLPLVVTSNPLWQAKSAGQRKEFTANLLKGGALAGGLLYAANDRAGKPSLGWRWDNYLEHRADLKDTKQKLKARYRDDD</sequence>
<dbReference type="EMBL" id="FNQV01000001">
    <property type="protein sequence ID" value="SDZ76422.1"/>
    <property type="molecule type" value="Genomic_DNA"/>
</dbReference>
<protein>
    <submittedName>
        <fullName evidence="5">Uncharacterized membrane protein YphA, DoxX/SURF4 family</fullName>
    </submittedName>
</protein>
<reference evidence="6" key="1">
    <citation type="submission" date="2016-10" db="EMBL/GenBank/DDBJ databases">
        <authorList>
            <person name="Varghese N."/>
            <person name="Submissions S."/>
        </authorList>
    </citation>
    <scope>NUCLEOTIDE SEQUENCE [LARGE SCALE GENOMIC DNA]</scope>
    <source>
        <strain evidence="6">KPR-1</strain>
    </source>
</reference>
<evidence type="ECO:0000256" key="3">
    <source>
        <dbReference type="ARBA" id="ARBA00022989"/>
    </source>
</evidence>
<keyword evidence="3" id="KW-1133">Transmembrane helix</keyword>
<evidence type="ECO:0000256" key="1">
    <source>
        <dbReference type="ARBA" id="ARBA00004141"/>
    </source>
</evidence>
<dbReference type="Proteomes" id="UP000199288">
    <property type="component" value="Unassembled WGS sequence"/>
</dbReference>
<name>A0A1H3VQN9_9ACTO</name>
<proteinExistence type="predicted"/>
<accession>A0A1H3VQN9</accession>
<dbReference type="Pfam" id="PF07681">
    <property type="entry name" value="DoxX"/>
    <property type="match status" value="1"/>
</dbReference>
<comment type="subcellular location">
    <subcellularLocation>
        <location evidence="1">Membrane</location>
        <topology evidence="1">Multi-pass membrane protein</topology>
    </subcellularLocation>
</comment>
<keyword evidence="2" id="KW-0812">Transmembrane</keyword>
<evidence type="ECO:0000256" key="2">
    <source>
        <dbReference type="ARBA" id="ARBA00022692"/>
    </source>
</evidence>
<organism evidence="5 6">
    <name type="scientific">Bowdeniella nasicola</name>
    <dbReference type="NCBI Taxonomy" id="208480"/>
    <lineage>
        <taxon>Bacteria</taxon>
        <taxon>Bacillati</taxon>
        <taxon>Actinomycetota</taxon>
        <taxon>Actinomycetes</taxon>
        <taxon>Actinomycetales</taxon>
        <taxon>Actinomycetaceae</taxon>
        <taxon>Bowdeniella</taxon>
    </lineage>
</organism>
<gene>
    <name evidence="5" type="ORF">SAMN02910418_00164</name>
</gene>
<keyword evidence="4" id="KW-0472">Membrane</keyword>
<dbReference type="AlphaFoldDB" id="A0A1H3VQN9"/>
<dbReference type="GO" id="GO:0016020">
    <property type="term" value="C:membrane"/>
    <property type="evidence" value="ECO:0007669"/>
    <property type="project" value="UniProtKB-SubCell"/>
</dbReference>
<evidence type="ECO:0000313" key="5">
    <source>
        <dbReference type="EMBL" id="SDZ76422.1"/>
    </source>
</evidence>
<evidence type="ECO:0000256" key="4">
    <source>
        <dbReference type="ARBA" id="ARBA00023136"/>
    </source>
</evidence>
<keyword evidence="6" id="KW-1185">Reference proteome</keyword>
<dbReference type="OrthoDB" id="329282at2"/>
<evidence type="ECO:0000313" key="6">
    <source>
        <dbReference type="Proteomes" id="UP000199288"/>
    </source>
</evidence>
<dbReference type="RefSeq" id="WP_092561019.1">
    <property type="nucleotide sequence ID" value="NZ_FNQV01000001.1"/>
</dbReference>